<dbReference type="HOGENOM" id="CLU_1802989_0_0_7"/>
<name>Q30YA7_OLEA2</name>
<gene>
    <name evidence="1" type="ordered locus">Dde_2543</name>
</gene>
<sequence>MCVVENVVGAALVGSTLVSGSRADEGYYRHQQQMMEQRARTEEQEAARRADSIRSKGEVQQGRSRALLASQGVRVDEGSALDLLLSDEALFEEQAREALYEGRQRAWQYRSQAYGQSLQRRSRSDDSLFGLARGIGSLLGGGR</sequence>
<dbReference type="EMBL" id="CP000112">
    <property type="protein sequence ID" value="ABB39339.1"/>
    <property type="molecule type" value="Genomic_DNA"/>
</dbReference>
<evidence type="ECO:0000313" key="1">
    <source>
        <dbReference type="EMBL" id="ABB39339.1"/>
    </source>
</evidence>
<dbReference type="Proteomes" id="UP000002710">
    <property type="component" value="Chromosome"/>
</dbReference>
<protein>
    <submittedName>
        <fullName evidence="1">Uncharacterized protein</fullName>
    </submittedName>
</protein>
<dbReference type="AlphaFoldDB" id="Q30YA7"/>
<keyword evidence="2" id="KW-1185">Reference proteome</keyword>
<proteinExistence type="predicted"/>
<reference evidence="1 2" key="1">
    <citation type="journal article" date="2011" name="J. Bacteriol.">
        <title>Complete genome sequence and updated annotation of Desulfovibrio alaskensis G20.</title>
        <authorList>
            <person name="Hauser L.J."/>
            <person name="Land M.L."/>
            <person name="Brown S.D."/>
            <person name="Larimer F."/>
            <person name="Keller K.L."/>
            <person name="Rapp-Giles B.J."/>
            <person name="Price M.N."/>
            <person name="Lin M."/>
            <person name="Bruce D.C."/>
            <person name="Detter J.C."/>
            <person name="Tapia R."/>
            <person name="Han C.S."/>
            <person name="Goodwin L.A."/>
            <person name="Cheng J.F."/>
            <person name="Pitluck S."/>
            <person name="Copeland A."/>
            <person name="Lucas S."/>
            <person name="Nolan M."/>
            <person name="Lapidus A.L."/>
            <person name="Palumbo A.V."/>
            <person name="Wall J.D."/>
        </authorList>
    </citation>
    <scope>NUCLEOTIDE SEQUENCE [LARGE SCALE GENOMIC DNA]</scope>
    <source>
        <strain evidence="2">ATCC BAA 1058 / DSM 17464 / G20</strain>
    </source>
</reference>
<dbReference type="KEGG" id="dde:Dde_2543"/>
<organism evidence="1 2">
    <name type="scientific">Oleidesulfovibrio alaskensis (strain ATCC BAA-1058 / DSM 17464 / G20)</name>
    <name type="common">Desulfovibrio alaskensis</name>
    <dbReference type="NCBI Taxonomy" id="207559"/>
    <lineage>
        <taxon>Bacteria</taxon>
        <taxon>Pseudomonadati</taxon>
        <taxon>Thermodesulfobacteriota</taxon>
        <taxon>Desulfovibrionia</taxon>
        <taxon>Desulfovibrionales</taxon>
        <taxon>Desulfovibrionaceae</taxon>
        <taxon>Oleidesulfovibrio</taxon>
    </lineage>
</organism>
<accession>Q30YA7</accession>
<dbReference type="STRING" id="207559.Dde_2543"/>
<evidence type="ECO:0000313" key="2">
    <source>
        <dbReference type="Proteomes" id="UP000002710"/>
    </source>
</evidence>
<dbReference type="RefSeq" id="WP_011368389.1">
    <property type="nucleotide sequence ID" value="NC_007519.1"/>
</dbReference>